<evidence type="ECO:0000313" key="1">
    <source>
        <dbReference type="EMBL" id="ONK63714.1"/>
    </source>
</evidence>
<keyword evidence="2" id="KW-1185">Reference proteome</keyword>
<dbReference type="AlphaFoldDB" id="A0A5P1ED21"/>
<sequence>MQCKLHALGENASSVDFDIKRNDWRKIIVSAQGDVMLEICEAGRKLGPEFGRYDLYAGVDSYMFCMFLPGDYVKQVLMEEANKAHLLSSVNKNSHPFASIVRIQVCDFEHLITVYVVYLTVLMEEANKARLLSSVNKNPHPFASIVRIQVCDESLYVGIPISL</sequence>
<gene>
    <name evidence="1" type="ORF">A4U43_C07F18120</name>
</gene>
<organism evidence="1 2">
    <name type="scientific">Asparagus officinalis</name>
    <name type="common">Garden asparagus</name>
    <dbReference type="NCBI Taxonomy" id="4686"/>
    <lineage>
        <taxon>Eukaryota</taxon>
        <taxon>Viridiplantae</taxon>
        <taxon>Streptophyta</taxon>
        <taxon>Embryophyta</taxon>
        <taxon>Tracheophyta</taxon>
        <taxon>Spermatophyta</taxon>
        <taxon>Magnoliopsida</taxon>
        <taxon>Liliopsida</taxon>
        <taxon>Asparagales</taxon>
        <taxon>Asparagaceae</taxon>
        <taxon>Asparagoideae</taxon>
        <taxon>Asparagus</taxon>
    </lineage>
</organism>
<proteinExistence type="predicted"/>
<dbReference type="Gramene" id="ONK63714">
    <property type="protein sequence ID" value="ONK63714"/>
    <property type="gene ID" value="A4U43_C07F18120"/>
</dbReference>
<name>A0A5P1ED21_ASPOF</name>
<accession>A0A5P1ED21</accession>
<dbReference type="EMBL" id="CM007387">
    <property type="protein sequence ID" value="ONK63714.1"/>
    <property type="molecule type" value="Genomic_DNA"/>
</dbReference>
<dbReference type="Proteomes" id="UP000243459">
    <property type="component" value="Chromosome 7"/>
</dbReference>
<reference evidence="2" key="1">
    <citation type="journal article" date="2017" name="Nat. Commun.">
        <title>The asparagus genome sheds light on the origin and evolution of a young Y chromosome.</title>
        <authorList>
            <person name="Harkess A."/>
            <person name="Zhou J."/>
            <person name="Xu C."/>
            <person name="Bowers J.E."/>
            <person name="Van der Hulst R."/>
            <person name="Ayyampalayam S."/>
            <person name="Mercati F."/>
            <person name="Riccardi P."/>
            <person name="McKain M.R."/>
            <person name="Kakrana A."/>
            <person name="Tang H."/>
            <person name="Ray J."/>
            <person name="Groenendijk J."/>
            <person name="Arikit S."/>
            <person name="Mathioni S.M."/>
            <person name="Nakano M."/>
            <person name="Shan H."/>
            <person name="Telgmann-Rauber A."/>
            <person name="Kanno A."/>
            <person name="Yue Z."/>
            <person name="Chen H."/>
            <person name="Li W."/>
            <person name="Chen Y."/>
            <person name="Xu X."/>
            <person name="Zhang Y."/>
            <person name="Luo S."/>
            <person name="Chen H."/>
            <person name="Gao J."/>
            <person name="Mao Z."/>
            <person name="Pires J.C."/>
            <person name="Luo M."/>
            <person name="Kudrna D."/>
            <person name="Wing R.A."/>
            <person name="Meyers B.C."/>
            <person name="Yi K."/>
            <person name="Kong H."/>
            <person name="Lavrijsen P."/>
            <person name="Sunseri F."/>
            <person name="Falavigna A."/>
            <person name="Ye Y."/>
            <person name="Leebens-Mack J.H."/>
            <person name="Chen G."/>
        </authorList>
    </citation>
    <scope>NUCLEOTIDE SEQUENCE [LARGE SCALE GENOMIC DNA]</scope>
    <source>
        <strain evidence="2">cv. DH0086</strain>
    </source>
</reference>
<protein>
    <submittedName>
        <fullName evidence="1">Uncharacterized protein</fullName>
    </submittedName>
</protein>
<evidence type="ECO:0000313" key="2">
    <source>
        <dbReference type="Proteomes" id="UP000243459"/>
    </source>
</evidence>